<dbReference type="NCBIfam" id="TIGR01352">
    <property type="entry name" value="tonB_Cterm"/>
    <property type="match status" value="1"/>
</dbReference>
<name>A0A315E9C7_9BURK</name>
<evidence type="ECO:0000313" key="7">
    <source>
        <dbReference type="EMBL" id="PUE54560.1"/>
    </source>
</evidence>
<accession>A0A315E9C7</accession>
<evidence type="ECO:0000256" key="3">
    <source>
        <dbReference type="ARBA" id="ARBA00022989"/>
    </source>
</evidence>
<evidence type="ECO:0000259" key="6">
    <source>
        <dbReference type="Pfam" id="PF03544"/>
    </source>
</evidence>
<feature type="coiled-coil region" evidence="5">
    <location>
        <begin position="112"/>
        <end position="181"/>
    </location>
</feature>
<dbReference type="AlphaFoldDB" id="A0A315E9C7"/>
<dbReference type="Pfam" id="PF03544">
    <property type="entry name" value="TonB_C"/>
    <property type="match status" value="1"/>
</dbReference>
<evidence type="ECO:0000256" key="1">
    <source>
        <dbReference type="ARBA" id="ARBA00004167"/>
    </source>
</evidence>
<dbReference type="InterPro" id="IPR006260">
    <property type="entry name" value="TonB/TolA_C"/>
</dbReference>
<dbReference type="SUPFAM" id="SSF74653">
    <property type="entry name" value="TolA/TonB C-terminal domain"/>
    <property type="match status" value="1"/>
</dbReference>
<protein>
    <submittedName>
        <fullName evidence="7">Energy transducer TonB</fullName>
    </submittedName>
</protein>
<evidence type="ECO:0000313" key="8">
    <source>
        <dbReference type="Proteomes" id="UP000250790"/>
    </source>
</evidence>
<dbReference type="OrthoDB" id="9803361at2"/>
<dbReference type="GO" id="GO:0016020">
    <property type="term" value="C:membrane"/>
    <property type="evidence" value="ECO:0007669"/>
    <property type="project" value="UniProtKB-SubCell"/>
</dbReference>
<dbReference type="Gene3D" id="3.30.1150.10">
    <property type="match status" value="1"/>
</dbReference>
<keyword evidence="3" id="KW-1133">Transmembrane helix</keyword>
<keyword evidence="5" id="KW-0175">Coiled coil</keyword>
<evidence type="ECO:0000256" key="2">
    <source>
        <dbReference type="ARBA" id="ARBA00022692"/>
    </source>
</evidence>
<keyword evidence="4" id="KW-0472">Membrane</keyword>
<dbReference type="Proteomes" id="UP000250790">
    <property type="component" value="Unassembled WGS sequence"/>
</dbReference>
<gene>
    <name evidence="7" type="ORF">B9Z37_04895</name>
</gene>
<evidence type="ECO:0000256" key="4">
    <source>
        <dbReference type="ARBA" id="ARBA00023136"/>
    </source>
</evidence>
<keyword evidence="2" id="KW-0812">Transmembrane</keyword>
<sequence length="307" mass="34091">MALEGNQPSLAGFFAHLSQSFRRRTLVWALGFSVALHAALIGWRFADPESFNRVFEDASLEVILVNARSDSAPDRAEALAQVRLAGGGDPLQAQRASSPLPPAVHNESGTDISAMQRQIEALKLQQTRLLTQLQQELSALSQDNAGEKAQAPDRLARQERQQQLTRQLAQIEQRVQKSQGAPRKRYISPATREAVYALYYDKLRRTIEMRGTLNFPQVGGKKLYGQLTMVITVDGRGRLVQTEVAKPSGQPLLDQRAVAIVRSAAPFDAFSANMRRQADQMVVVTRFQFSKDGTLETRMLAAEPQRP</sequence>
<evidence type="ECO:0000256" key="5">
    <source>
        <dbReference type="SAM" id="Coils"/>
    </source>
</evidence>
<dbReference type="GO" id="GO:0055085">
    <property type="term" value="P:transmembrane transport"/>
    <property type="evidence" value="ECO:0007669"/>
    <property type="project" value="InterPro"/>
</dbReference>
<feature type="domain" description="TonB C-terminal" evidence="6">
    <location>
        <begin position="222"/>
        <end position="282"/>
    </location>
</feature>
<comment type="subcellular location">
    <subcellularLocation>
        <location evidence="1">Membrane</location>
        <topology evidence="1">Single-pass membrane protein</topology>
    </subcellularLocation>
</comment>
<keyword evidence="8" id="KW-1185">Reference proteome</keyword>
<reference evidence="7 8" key="1">
    <citation type="submission" date="2017-04" db="EMBL/GenBank/DDBJ databases">
        <title>Unexpected and diverse lifestyles within the genus Limnohabitans.</title>
        <authorList>
            <person name="Kasalicky V."/>
            <person name="Mehrshad M."/>
            <person name="Andrei S.-A."/>
            <person name="Salcher M."/>
            <person name="Kratochvilova H."/>
            <person name="Simek K."/>
            <person name="Ghai R."/>
        </authorList>
    </citation>
    <scope>NUCLEOTIDE SEQUENCE [LARGE SCALE GENOMIC DNA]</scope>
    <source>
        <strain evidence="7 8">II-B4</strain>
    </source>
</reference>
<proteinExistence type="predicted"/>
<comment type="caution">
    <text evidence="7">The sequence shown here is derived from an EMBL/GenBank/DDBJ whole genome shotgun (WGS) entry which is preliminary data.</text>
</comment>
<dbReference type="EMBL" id="NESN01000002">
    <property type="protein sequence ID" value="PUE54560.1"/>
    <property type="molecule type" value="Genomic_DNA"/>
</dbReference>
<organism evidence="7 8">
    <name type="scientific">Limnohabitans parvus II-B4</name>
    <dbReference type="NCBI Taxonomy" id="1293052"/>
    <lineage>
        <taxon>Bacteria</taxon>
        <taxon>Pseudomonadati</taxon>
        <taxon>Pseudomonadota</taxon>
        <taxon>Betaproteobacteria</taxon>
        <taxon>Burkholderiales</taxon>
        <taxon>Comamonadaceae</taxon>
        <taxon>Limnohabitans</taxon>
    </lineage>
</organism>
<dbReference type="InterPro" id="IPR037682">
    <property type="entry name" value="TonB_C"/>
</dbReference>